<dbReference type="Gene3D" id="1.10.579.10">
    <property type="entry name" value="DNA Cyclobutane Dipyrimidine Photolyase, subunit A, domain 3"/>
    <property type="match status" value="1"/>
</dbReference>
<organism evidence="1 2">
    <name type="scientific">Vibrio ponticus</name>
    <dbReference type="NCBI Taxonomy" id="265668"/>
    <lineage>
        <taxon>Bacteria</taxon>
        <taxon>Pseudomonadati</taxon>
        <taxon>Pseudomonadota</taxon>
        <taxon>Gammaproteobacteria</taxon>
        <taxon>Vibrionales</taxon>
        <taxon>Vibrionaceae</taxon>
        <taxon>Vibrio</taxon>
    </lineage>
</organism>
<dbReference type="Proteomes" id="UP000186206">
    <property type="component" value="Unassembled WGS sequence"/>
</dbReference>
<evidence type="ECO:0000313" key="2">
    <source>
        <dbReference type="Proteomes" id="UP000186206"/>
    </source>
</evidence>
<accession>A0ABX3FM43</accession>
<dbReference type="Gene3D" id="1.10.10.1710">
    <property type="entry name" value="Deoxyribodipyrimidine photolyase-related"/>
    <property type="match status" value="1"/>
</dbReference>
<keyword evidence="2" id="KW-1185">Reference proteome</keyword>
<dbReference type="Pfam" id="PF04244">
    <property type="entry name" value="DPRP"/>
    <property type="match status" value="1"/>
</dbReference>
<comment type="caution">
    <text evidence="1">The sequence shown here is derived from an EMBL/GenBank/DDBJ whole genome shotgun (WGS) entry which is preliminary data.</text>
</comment>
<dbReference type="InterPro" id="IPR007357">
    <property type="entry name" value="PhrB-like"/>
</dbReference>
<dbReference type="InterPro" id="IPR014729">
    <property type="entry name" value="Rossmann-like_a/b/a_fold"/>
</dbReference>
<protein>
    <submittedName>
        <fullName evidence="1">Deoxyribodipyrimidine photolyase</fullName>
    </submittedName>
</protein>
<sequence>MKIATIRLVLGDQLNHQHSWFKELDPSVLYVIAELKQETDYVKHHGQKVATFFAAMEAFATELRQSGHHVDYLDLDDTAEFDSLPTLIEHLIRYYQAERFEYQRPDEYRLAQQLAYHQWSCETSCVDSEHFLLPFEEIEQAFPVGKHVLMEHFYRGMRKRYDILMEAGKPQGGKWNFDARNRKPLKQKDLEQLPAPLMFSNDIRHIKQRIERHHVTTIGELNEQLLWPVTRSQSLNLLAFFCQRCLPNFGSFQDAMTDQHDSAWSLYHSRLSFALNSKLISPFEVITTAVNTYQQRDDIDIAQIEGFVRQILGWREYVRGVYWANMPHYKTINALNAKRKLPSFFWTGDTRLNCVHQAVKQSLKYAYAHHIQRLMITGNFCLITEIDPDQVDAWYLGIYIDAIEWVEMPNTRGMALFADGGIVGTKPYAASGAYVNRMSDYCKSCHYNVKGKVEESACPLNSLYWRFMHTNRELIGNNPRIGMIYRSWDALDDDQQQQVLDRAEYWLANLESL</sequence>
<proteinExistence type="predicted"/>
<dbReference type="PANTHER" id="PTHR38657:SF1">
    <property type="entry name" value="SLR1343 PROTEIN"/>
    <property type="match status" value="1"/>
</dbReference>
<name>A0ABX3FM43_9VIBR</name>
<gene>
    <name evidence="1" type="ORF">BIY21_10855</name>
</gene>
<dbReference type="InterPro" id="IPR052551">
    <property type="entry name" value="UV-DNA_repair_photolyase"/>
</dbReference>
<dbReference type="EMBL" id="MJMI01000083">
    <property type="protein sequence ID" value="OLQ93823.1"/>
    <property type="molecule type" value="Genomic_DNA"/>
</dbReference>
<dbReference type="SUPFAM" id="SSF48173">
    <property type="entry name" value="Cryptochrome/photolyase FAD-binding domain"/>
    <property type="match status" value="1"/>
</dbReference>
<dbReference type="Gene3D" id="1.25.40.80">
    <property type="match status" value="1"/>
</dbReference>
<dbReference type="PANTHER" id="PTHR38657">
    <property type="entry name" value="SLR1343 PROTEIN"/>
    <property type="match status" value="1"/>
</dbReference>
<dbReference type="RefSeq" id="WP_075649123.1">
    <property type="nucleotide sequence ID" value="NZ_AP019657.1"/>
</dbReference>
<evidence type="ECO:0000313" key="1">
    <source>
        <dbReference type="EMBL" id="OLQ93823.1"/>
    </source>
</evidence>
<reference evidence="1 2" key="1">
    <citation type="submission" date="2016-09" db="EMBL/GenBank/DDBJ databases">
        <title>Genomic Taxonomy of the Vibrionaceae.</title>
        <authorList>
            <person name="Gonzalez-Castillo A."/>
            <person name="Gomez-Gil B."/>
            <person name="Enciso-Ibarra K."/>
        </authorList>
    </citation>
    <scope>NUCLEOTIDE SEQUENCE [LARGE SCALE GENOMIC DNA]</scope>
    <source>
        <strain evidence="1 2">CAIM 1731</strain>
    </source>
</reference>
<dbReference type="InterPro" id="IPR036134">
    <property type="entry name" value="Crypto/Photolyase_FAD-like_sf"/>
</dbReference>
<dbReference type="Gene3D" id="3.40.50.620">
    <property type="entry name" value="HUPs"/>
    <property type="match status" value="1"/>
</dbReference>